<feature type="domain" description="Asl1-like glycosyl hydrolase catalytic" evidence="2">
    <location>
        <begin position="39"/>
        <end position="269"/>
    </location>
</feature>
<dbReference type="InterPro" id="IPR017853">
    <property type="entry name" value="GH"/>
</dbReference>
<keyword evidence="4" id="KW-1185">Reference proteome</keyword>
<dbReference type="EMBL" id="KK088423">
    <property type="protein sequence ID" value="EYE95054.1"/>
    <property type="molecule type" value="Genomic_DNA"/>
</dbReference>
<dbReference type="HOGENOM" id="CLU_040908_4_0_1"/>
<accession>A0A017SEM6</accession>
<evidence type="ECO:0000313" key="4">
    <source>
        <dbReference type="Proteomes" id="UP000019804"/>
    </source>
</evidence>
<dbReference type="Gene3D" id="3.20.20.80">
    <property type="entry name" value="Glycosidases"/>
    <property type="match status" value="1"/>
</dbReference>
<dbReference type="InterPro" id="IPR053183">
    <property type="entry name" value="ASL1"/>
</dbReference>
<dbReference type="STRING" id="1388766.A0A017SEM6"/>
<keyword evidence="1" id="KW-0732">Signal</keyword>
<dbReference type="AlphaFoldDB" id="A0A017SEM6"/>
<feature type="chain" id="PRO_5001499412" description="Asl1-like glycosyl hydrolase catalytic domain-containing protein" evidence="1">
    <location>
        <begin position="20"/>
        <end position="271"/>
    </location>
</feature>
<feature type="signal peptide" evidence="1">
    <location>
        <begin position="1"/>
        <end position="19"/>
    </location>
</feature>
<dbReference type="GeneID" id="63701495"/>
<gene>
    <name evidence="3" type="ORF">EURHEDRAFT_515384</name>
</gene>
<evidence type="ECO:0000313" key="3">
    <source>
        <dbReference type="EMBL" id="EYE95054.1"/>
    </source>
</evidence>
<dbReference type="GO" id="GO:0071966">
    <property type="term" value="P:fungal-type cell wall polysaccharide metabolic process"/>
    <property type="evidence" value="ECO:0007669"/>
    <property type="project" value="TreeGrafter"/>
</dbReference>
<dbReference type="FunFam" id="3.20.20.80:FF:000271">
    <property type="entry name" value="Alkali-sensitive linkage protein 1"/>
    <property type="match status" value="1"/>
</dbReference>
<dbReference type="PANTHER" id="PTHR34154:SF10">
    <property type="entry name" value="ASL1-LIKE GLYCOSYL HYDROLASE CATALYTIC DOMAIN-CONTAINING PROTEIN"/>
    <property type="match status" value="1"/>
</dbReference>
<dbReference type="InterPro" id="IPR024655">
    <property type="entry name" value="Asl1_glyco_hydro_catalytic"/>
</dbReference>
<dbReference type="GO" id="GO:0009277">
    <property type="term" value="C:fungal-type cell wall"/>
    <property type="evidence" value="ECO:0007669"/>
    <property type="project" value="TreeGrafter"/>
</dbReference>
<organism evidence="3 4">
    <name type="scientific">Aspergillus ruber (strain CBS 135680)</name>
    <dbReference type="NCBI Taxonomy" id="1388766"/>
    <lineage>
        <taxon>Eukaryota</taxon>
        <taxon>Fungi</taxon>
        <taxon>Dikarya</taxon>
        <taxon>Ascomycota</taxon>
        <taxon>Pezizomycotina</taxon>
        <taxon>Eurotiomycetes</taxon>
        <taxon>Eurotiomycetidae</taxon>
        <taxon>Eurotiales</taxon>
        <taxon>Aspergillaceae</taxon>
        <taxon>Aspergillus</taxon>
        <taxon>Aspergillus subgen. Aspergillus</taxon>
    </lineage>
</organism>
<protein>
    <recommendedName>
        <fullName evidence="2">Asl1-like glycosyl hydrolase catalytic domain-containing protein</fullName>
    </recommendedName>
</protein>
<dbReference type="PANTHER" id="PTHR34154">
    <property type="entry name" value="ALKALI-SENSITIVE LINKAGE PROTEIN 1"/>
    <property type="match status" value="1"/>
</dbReference>
<dbReference type="Pfam" id="PF11790">
    <property type="entry name" value="Glyco_hydro_cc"/>
    <property type="match status" value="1"/>
</dbReference>
<proteinExistence type="predicted"/>
<dbReference type="Proteomes" id="UP000019804">
    <property type="component" value="Unassembled WGS sequence"/>
</dbReference>
<dbReference type="RefSeq" id="XP_040638742.1">
    <property type="nucleotide sequence ID" value="XM_040786371.1"/>
</dbReference>
<sequence length="271" mass="29328">MVSLKNLLSTALLASTAFALPPPLRRSNGNETATHSKRGAAYTDIDAVHDLDVNGAISWAYNWAATPGGTLPDGVEFVPMLWGTKSIADFVANIETMLFGSSSKYIMGFNEPDLSDQAAMSVSDAASTFKQFITPYAGRATLVSPAVTNSGDADKGLSWMREFLGSCSDCDIGVMAVHWYGTEPREFTKFVQQAIDLANEQGLKEVWVTEFALTTDISSGGLTSASADFLRQVQPWLDRQSTVTRYAYFWAEEGFLVQGGQPSQAGWAYIG</sequence>
<dbReference type="SUPFAM" id="SSF51445">
    <property type="entry name" value="(Trans)glycosidases"/>
    <property type="match status" value="1"/>
</dbReference>
<evidence type="ECO:0000256" key="1">
    <source>
        <dbReference type="SAM" id="SignalP"/>
    </source>
</evidence>
<reference evidence="4" key="1">
    <citation type="journal article" date="2014" name="Nat. Commun.">
        <title>Genomic adaptations of the halophilic Dead Sea filamentous fungus Eurotium rubrum.</title>
        <authorList>
            <person name="Kis-Papo T."/>
            <person name="Weig A.R."/>
            <person name="Riley R."/>
            <person name="Persoh D."/>
            <person name="Salamov A."/>
            <person name="Sun H."/>
            <person name="Lipzen A."/>
            <person name="Wasser S.P."/>
            <person name="Rambold G."/>
            <person name="Grigoriev I.V."/>
            <person name="Nevo E."/>
        </authorList>
    </citation>
    <scope>NUCLEOTIDE SEQUENCE [LARGE SCALE GENOMIC DNA]</scope>
    <source>
        <strain evidence="4">CBS 135680</strain>
    </source>
</reference>
<name>A0A017SEM6_ASPRC</name>
<evidence type="ECO:0000259" key="2">
    <source>
        <dbReference type="Pfam" id="PF11790"/>
    </source>
</evidence>
<dbReference type="OrthoDB" id="43654at2759"/>